<reference evidence="5" key="2">
    <citation type="submission" date="2025-09" db="UniProtKB">
        <authorList>
            <consortium name="Ensembl"/>
        </authorList>
    </citation>
    <scope>IDENTIFICATION</scope>
</reference>
<organism evidence="5 6">
    <name type="scientific">Xiphophorus couchianus</name>
    <name type="common">Monterrey platyfish</name>
    <dbReference type="NCBI Taxonomy" id="32473"/>
    <lineage>
        <taxon>Eukaryota</taxon>
        <taxon>Metazoa</taxon>
        <taxon>Chordata</taxon>
        <taxon>Craniata</taxon>
        <taxon>Vertebrata</taxon>
        <taxon>Euteleostomi</taxon>
        <taxon>Actinopterygii</taxon>
        <taxon>Neopterygii</taxon>
        <taxon>Teleostei</taxon>
        <taxon>Neoteleostei</taxon>
        <taxon>Acanthomorphata</taxon>
        <taxon>Ovalentaria</taxon>
        <taxon>Atherinomorphae</taxon>
        <taxon>Cyprinodontiformes</taxon>
        <taxon>Poeciliidae</taxon>
        <taxon>Poeciliinae</taxon>
        <taxon>Xiphophorus</taxon>
    </lineage>
</organism>
<evidence type="ECO:0000256" key="3">
    <source>
        <dbReference type="ARBA" id="ARBA00022679"/>
    </source>
</evidence>
<keyword evidence="3" id="KW-0808">Transferase</keyword>
<dbReference type="Gene3D" id="3.40.50.2000">
    <property type="entry name" value="Glycogen Phosphorylase B"/>
    <property type="match status" value="1"/>
</dbReference>
<keyword evidence="4" id="KW-0732">Signal</keyword>
<dbReference type="Pfam" id="PF00201">
    <property type="entry name" value="UDPGT"/>
    <property type="match status" value="1"/>
</dbReference>
<dbReference type="Ensembl" id="ENSXCOT00000015879.1">
    <property type="protein sequence ID" value="ENSXCOP00000015685.1"/>
    <property type="gene ID" value="ENSXCOG00000011852.1"/>
</dbReference>
<keyword evidence="6" id="KW-1185">Reference proteome</keyword>
<evidence type="ECO:0008006" key="7">
    <source>
        <dbReference type="Google" id="ProtNLM"/>
    </source>
</evidence>
<accession>A0A3B5LXQ2</accession>
<dbReference type="InterPro" id="IPR002213">
    <property type="entry name" value="UDP_glucos_trans"/>
</dbReference>
<reference evidence="5" key="1">
    <citation type="submission" date="2025-08" db="UniProtKB">
        <authorList>
            <consortium name="Ensembl"/>
        </authorList>
    </citation>
    <scope>IDENTIFICATION</scope>
</reference>
<dbReference type="InterPro" id="IPR050271">
    <property type="entry name" value="UDP-glycosyltransferase"/>
</dbReference>
<comment type="similarity">
    <text evidence="1">Belongs to the UDP-glycosyltransferase family.</text>
</comment>
<proteinExistence type="inferred from homology"/>
<feature type="signal peptide" evidence="4">
    <location>
        <begin position="1"/>
        <end position="35"/>
    </location>
</feature>
<evidence type="ECO:0000256" key="4">
    <source>
        <dbReference type="SAM" id="SignalP"/>
    </source>
</evidence>
<evidence type="ECO:0000256" key="1">
    <source>
        <dbReference type="ARBA" id="ARBA00009995"/>
    </source>
</evidence>
<name>A0A3B5LXQ2_9TELE</name>
<evidence type="ECO:0000313" key="6">
    <source>
        <dbReference type="Proteomes" id="UP000261380"/>
    </source>
</evidence>
<dbReference type="FunFam" id="3.40.50.2000:FF:000203">
    <property type="entry name" value="UDP-glucuronosyltransferase"/>
    <property type="match status" value="1"/>
</dbReference>
<protein>
    <recommendedName>
        <fullName evidence="7">UDP glucuronosyltransferase 5 family, polypeptide D1</fullName>
    </recommendedName>
</protein>
<evidence type="ECO:0000256" key="2">
    <source>
        <dbReference type="ARBA" id="ARBA00022676"/>
    </source>
</evidence>
<dbReference type="SUPFAM" id="SSF53756">
    <property type="entry name" value="UDP-Glycosyltransferase/glycogen phosphorylase"/>
    <property type="match status" value="1"/>
</dbReference>
<feature type="chain" id="PRO_5017329344" description="UDP glucuronosyltransferase 5 family, polypeptide D1" evidence="4">
    <location>
        <begin position="36"/>
        <end position="367"/>
    </location>
</feature>
<dbReference type="PANTHER" id="PTHR48043:SF52">
    <property type="entry name" value="UDP GLUCURONOSYLTRANSFERASE 5 FAMILY POLYPEPTIDE B1-RELATED"/>
    <property type="match status" value="1"/>
</dbReference>
<dbReference type="GeneTree" id="ENSGT00940000165787"/>
<evidence type="ECO:0000313" key="5">
    <source>
        <dbReference type="Ensembl" id="ENSXCOP00000015685.1"/>
    </source>
</evidence>
<dbReference type="GO" id="GO:0008194">
    <property type="term" value="F:UDP-glycosyltransferase activity"/>
    <property type="evidence" value="ECO:0007669"/>
    <property type="project" value="InterPro"/>
</dbReference>
<dbReference type="AlphaFoldDB" id="A0A3B5LXQ2"/>
<dbReference type="PANTHER" id="PTHR48043">
    <property type="entry name" value="EG:EG0003.4 PROTEIN-RELATED"/>
    <property type="match status" value="1"/>
</dbReference>
<keyword evidence="2" id="KW-0328">Glycosyltransferase</keyword>
<dbReference type="Proteomes" id="UP000261380">
    <property type="component" value="Unplaced"/>
</dbReference>
<sequence length="367" mass="42081">MLTPLYLPSGSLSEMYQLTLLTLAVLLCSSSPVNGGKVLVFPVDGSHWINMNVIIEELHARGHEVTVLRPSDTWYIKPDSPHYKAITINLSAGFDRQNFGSYVMKTINMRRHGSSVWSRISLEYDLLQTFYQMGKQVLQMVEGIFEDKALMQSLRDAKYDLVLTDPAIGGGVLLGHRLGLPLVFNVRWTIQGEGHQAITPSPLSYIPVPGSEVTDKMTFMQRVKNFLYYIFTCFQIWYVVEPSYKPFVHRHFGSDIYYMELFQSADIWLMRNDFTFEFPRPTMPNIIYMSGFQCKPSKPLPKQLEEFVQRHQKLNTSAGLVTVMHGGGGVMIWVKRKSFKRMKQKWRCFPTMDSSKCGENQTKNISG</sequence>